<accession>A0ABN5LX61</accession>
<dbReference type="Proteomes" id="UP000246099">
    <property type="component" value="Chromosome"/>
</dbReference>
<feature type="region of interest" description="Disordered" evidence="1">
    <location>
        <begin position="36"/>
        <end position="154"/>
    </location>
</feature>
<feature type="compositionally biased region" description="Basic and acidic residues" evidence="1">
    <location>
        <begin position="84"/>
        <end position="112"/>
    </location>
</feature>
<feature type="compositionally biased region" description="Basic and acidic residues" evidence="1">
    <location>
        <begin position="52"/>
        <end position="62"/>
    </location>
</feature>
<evidence type="ECO:0000313" key="2">
    <source>
        <dbReference type="EMBL" id="AWO01406.1"/>
    </source>
</evidence>
<evidence type="ECO:0000313" key="3">
    <source>
        <dbReference type="Proteomes" id="UP000246099"/>
    </source>
</evidence>
<reference evidence="2 3" key="1">
    <citation type="submission" date="2018-05" db="EMBL/GenBank/DDBJ databases">
        <title>Chitinophaga sp. nov., isolated from rhizosphere soil of Alhagi.</title>
        <authorList>
            <person name="Liu Y."/>
        </authorList>
    </citation>
    <scope>NUCLEOTIDE SEQUENCE [LARGE SCALE GENOMIC DNA]</scope>
    <source>
        <strain evidence="2 3">T22</strain>
    </source>
</reference>
<keyword evidence="3" id="KW-1185">Reference proteome</keyword>
<protein>
    <submittedName>
        <fullName evidence="2">Uncharacterized protein</fullName>
    </submittedName>
</protein>
<gene>
    <name evidence="2" type="ORF">DLD77_06720</name>
</gene>
<dbReference type="EMBL" id="CP029600">
    <property type="protein sequence ID" value="AWO01406.1"/>
    <property type="molecule type" value="Genomic_DNA"/>
</dbReference>
<organism evidence="2 3">
    <name type="scientific">Chitinophaga alhagiae</name>
    <dbReference type="NCBI Taxonomy" id="2203219"/>
    <lineage>
        <taxon>Bacteria</taxon>
        <taxon>Pseudomonadati</taxon>
        <taxon>Bacteroidota</taxon>
        <taxon>Chitinophagia</taxon>
        <taxon>Chitinophagales</taxon>
        <taxon>Chitinophagaceae</taxon>
        <taxon>Chitinophaga</taxon>
    </lineage>
</organism>
<evidence type="ECO:0000256" key="1">
    <source>
        <dbReference type="SAM" id="MobiDB-lite"/>
    </source>
</evidence>
<feature type="compositionally biased region" description="Basic and acidic residues" evidence="1">
    <location>
        <begin position="139"/>
        <end position="154"/>
    </location>
</feature>
<sequence>MVRKSDTGLVECCLNYIYGIAKKKIYIFYTLKQRVMKSQADQNKQAPQPPGREGDKQRDREQGGGQPKPGNDQDYETPDIPPEIPKREIERKPVDPQSEPEKEPDKAPKQDIPDPGGSEENNDVQEQSPDLTVEDDRDTESLVDKRDRFPFPNK</sequence>
<proteinExistence type="predicted"/>
<name>A0ABN5LX61_9BACT</name>